<accession>A0A212K7R3</accession>
<reference evidence="4" key="1">
    <citation type="submission" date="2016-04" db="EMBL/GenBank/DDBJ databases">
        <authorList>
            <person name="Evans L.H."/>
            <person name="Alamgir A."/>
            <person name="Owens N."/>
            <person name="Weber N.D."/>
            <person name="Virtaneva K."/>
            <person name="Barbian K."/>
            <person name="Babar A."/>
            <person name="Rosenke K."/>
        </authorList>
    </citation>
    <scope>NUCLEOTIDE SEQUENCE</scope>
    <source>
        <strain evidence="4">86-2</strain>
    </source>
</reference>
<dbReference type="InterPro" id="IPR036779">
    <property type="entry name" value="LysM_dom_sf"/>
</dbReference>
<dbReference type="CDD" id="cd16894">
    <property type="entry name" value="MltD-like"/>
    <property type="match status" value="1"/>
</dbReference>
<feature type="compositionally biased region" description="Basic and acidic residues" evidence="2">
    <location>
        <begin position="651"/>
        <end position="660"/>
    </location>
</feature>
<dbReference type="GO" id="GO:0016020">
    <property type="term" value="C:membrane"/>
    <property type="evidence" value="ECO:0007669"/>
    <property type="project" value="InterPro"/>
</dbReference>
<gene>
    <name evidence="4" type="ORF">KL86DYS2_13204</name>
</gene>
<proteinExistence type="inferred from homology"/>
<dbReference type="PANTHER" id="PTHR33734">
    <property type="entry name" value="LYSM DOMAIN-CONTAINING GPI-ANCHORED PROTEIN 2"/>
    <property type="match status" value="1"/>
</dbReference>
<dbReference type="PROSITE" id="PS00922">
    <property type="entry name" value="TRANSGLYCOSYLASE"/>
    <property type="match status" value="1"/>
</dbReference>
<evidence type="ECO:0000256" key="1">
    <source>
        <dbReference type="ARBA" id="ARBA00007734"/>
    </source>
</evidence>
<dbReference type="Gene3D" id="1.10.530.10">
    <property type="match status" value="1"/>
</dbReference>
<dbReference type="SMART" id="SM00257">
    <property type="entry name" value="LysM"/>
    <property type="match status" value="3"/>
</dbReference>
<protein>
    <recommendedName>
        <fullName evidence="3">LysM domain-containing protein</fullName>
    </recommendedName>
</protein>
<name>A0A212K7R3_9BACT</name>
<dbReference type="EMBL" id="FLUL01000001">
    <property type="protein sequence ID" value="SBW07667.1"/>
    <property type="molecule type" value="Genomic_DNA"/>
</dbReference>
<evidence type="ECO:0000313" key="4">
    <source>
        <dbReference type="EMBL" id="SBW07667.1"/>
    </source>
</evidence>
<evidence type="ECO:0000256" key="2">
    <source>
        <dbReference type="SAM" id="MobiDB-lite"/>
    </source>
</evidence>
<dbReference type="Gene3D" id="3.10.350.10">
    <property type="entry name" value="LysM domain"/>
    <property type="match status" value="3"/>
</dbReference>
<dbReference type="Pfam" id="PF01476">
    <property type="entry name" value="LysM"/>
    <property type="match status" value="3"/>
</dbReference>
<dbReference type="GO" id="GO:0008932">
    <property type="term" value="F:lytic endotransglycosylase activity"/>
    <property type="evidence" value="ECO:0007669"/>
    <property type="project" value="TreeGrafter"/>
</dbReference>
<dbReference type="Pfam" id="PF01464">
    <property type="entry name" value="SLT"/>
    <property type="match status" value="1"/>
</dbReference>
<dbReference type="CDD" id="cd00118">
    <property type="entry name" value="LysM"/>
    <property type="match status" value="3"/>
</dbReference>
<dbReference type="GO" id="GO:0000270">
    <property type="term" value="P:peptidoglycan metabolic process"/>
    <property type="evidence" value="ECO:0007669"/>
    <property type="project" value="InterPro"/>
</dbReference>
<feature type="region of interest" description="Disordered" evidence="2">
    <location>
        <begin position="641"/>
        <end position="660"/>
    </location>
</feature>
<dbReference type="InterPro" id="IPR018392">
    <property type="entry name" value="LysM"/>
</dbReference>
<dbReference type="InterPro" id="IPR008258">
    <property type="entry name" value="Transglycosylase_SLT_dom_1"/>
</dbReference>
<evidence type="ECO:0000259" key="3">
    <source>
        <dbReference type="PROSITE" id="PS51782"/>
    </source>
</evidence>
<dbReference type="InterPro" id="IPR000189">
    <property type="entry name" value="Transglyc_AS"/>
</dbReference>
<dbReference type="RefSeq" id="WP_296951754.1">
    <property type="nucleotide sequence ID" value="NZ_LT599021.1"/>
</dbReference>
<feature type="domain" description="LysM" evidence="3">
    <location>
        <begin position="374"/>
        <end position="417"/>
    </location>
</feature>
<comment type="similarity">
    <text evidence="1">Belongs to the transglycosylase Slt family.</text>
</comment>
<feature type="domain" description="LysM" evidence="3">
    <location>
        <begin position="589"/>
        <end position="632"/>
    </location>
</feature>
<dbReference type="AlphaFoldDB" id="A0A212K7R3"/>
<organism evidence="4">
    <name type="scientific">uncultured Dysgonomonas sp</name>
    <dbReference type="NCBI Taxonomy" id="206096"/>
    <lineage>
        <taxon>Bacteria</taxon>
        <taxon>Pseudomonadati</taxon>
        <taxon>Bacteroidota</taxon>
        <taxon>Bacteroidia</taxon>
        <taxon>Bacteroidales</taxon>
        <taxon>Dysgonomonadaceae</taxon>
        <taxon>Dysgonomonas</taxon>
        <taxon>environmental samples</taxon>
    </lineage>
</organism>
<sequence length="660" mass="74271">MLRKIIFTGFLIGCSLAVVGQSNRKSLALRDTITDNSIVFPADMEQNYDQLLSTWSKNVKYGDDCKSLSDLPIVFDDSIYIRRLYSLPTKMEMVFNPVVRSYIEMYAGRRKNQVSYMLGEGKFYFPLFEEALDREGLPLELKYLPVIESALNPIARSRVGATGLWQFMASTGKMYDLEINSLVDERRDPMKSTNAAAKYLKDLYSIYGDWNLVIAAYNCGPGNVNKAIRRSGGQTDYWAIYPYLPRETRGYVPAFIAATYIMNYYNDHNICPIECSNPASMDSLMINKNVHFQQIADIINVSVDDLRQFNPQFKSDIIPGEYKGYALNLPIQKVSAFIENKDTIYAHKFEELMPHRKVAGLDVVGGGTSGSKTITYRVKRGDTLSKLASKYGVTSNQIKQWNSLSSNKLTVGRRLKIYREVPQKAEQQSGEAVLASNTQSSDNTSNKSVNTVKKTEAKTVTSYYKVRRGDTWAGIAKKNGITVAQLKKWNNIKSNSLIAGKQLKIQKTKYIEVEEEVAVQNKLSEPILPTVEIDTAFTASLFDTYLKKVGTERDESQLPRVRIASDDEDDEDDNSTAKETRSAGESKIIYHKVRIGETITQIASRYNVTKKEIITWNKLSSNVAKVGQRLLIILPDSRTEGASNIKAQQPTKDETLTAGN</sequence>
<feature type="compositionally biased region" description="Polar residues" evidence="2">
    <location>
        <begin position="641"/>
        <end position="650"/>
    </location>
</feature>
<feature type="region of interest" description="Disordered" evidence="2">
    <location>
        <begin position="557"/>
        <end position="583"/>
    </location>
</feature>
<feature type="region of interest" description="Disordered" evidence="2">
    <location>
        <begin position="428"/>
        <end position="451"/>
    </location>
</feature>
<dbReference type="PROSITE" id="PS51782">
    <property type="entry name" value="LYSM"/>
    <property type="match status" value="3"/>
</dbReference>
<dbReference type="SUPFAM" id="SSF53955">
    <property type="entry name" value="Lysozyme-like"/>
    <property type="match status" value="1"/>
</dbReference>
<dbReference type="SUPFAM" id="SSF54106">
    <property type="entry name" value="LysM domain"/>
    <property type="match status" value="3"/>
</dbReference>
<dbReference type="PANTHER" id="PTHR33734:SF22">
    <property type="entry name" value="MEMBRANE-BOUND LYTIC MUREIN TRANSGLYCOSYLASE D"/>
    <property type="match status" value="1"/>
</dbReference>
<dbReference type="InterPro" id="IPR023346">
    <property type="entry name" value="Lysozyme-like_dom_sf"/>
</dbReference>
<feature type="domain" description="LysM" evidence="3">
    <location>
        <begin position="462"/>
        <end position="505"/>
    </location>
</feature>